<evidence type="ECO:0000313" key="3">
    <source>
        <dbReference type="RefSeq" id="XP_021300481.1"/>
    </source>
</evidence>
<dbReference type="Pfam" id="PF00501">
    <property type="entry name" value="AMP-binding"/>
    <property type="match status" value="1"/>
</dbReference>
<proteinExistence type="predicted"/>
<feature type="domain" description="AMP-dependent synthetase/ligase" evidence="1">
    <location>
        <begin position="2"/>
        <end position="292"/>
    </location>
</feature>
<dbReference type="OrthoDB" id="1898221at2759"/>
<evidence type="ECO:0000313" key="2">
    <source>
        <dbReference type="Proteomes" id="UP000504621"/>
    </source>
</evidence>
<dbReference type="Gene3D" id="3.30.300.30">
    <property type="match status" value="1"/>
</dbReference>
<dbReference type="RefSeq" id="XP_021300481.1">
    <property type="nucleotide sequence ID" value="XM_021444806.1"/>
</dbReference>
<protein>
    <submittedName>
        <fullName evidence="3">Uncharacterized protein LOC110428885</fullName>
    </submittedName>
</protein>
<dbReference type="PROSITE" id="PS00455">
    <property type="entry name" value="AMP_BINDING"/>
    <property type="match status" value="1"/>
</dbReference>
<dbReference type="GeneID" id="110428885"/>
<dbReference type="PANTHER" id="PTHR43767">
    <property type="entry name" value="LONG-CHAIN-FATTY-ACID--COA LIGASE"/>
    <property type="match status" value="1"/>
</dbReference>
<reference evidence="3" key="1">
    <citation type="submission" date="2025-08" db="UniProtKB">
        <authorList>
            <consortium name="RefSeq"/>
        </authorList>
    </citation>
    <scope>IDENTIFICATION</scope>
    <source>
        <tissue evidence="3">Leaf</tissue>
    </source>
</reference>
<dbReference type="GO" id="GO:0016878">
    <property type="term" value="F:acid-thiol ligase activity"/>
    <property type="evidence" value="ECO:0007669"/>
    <property type="project" value="UniProtKB-ARBA"/>
</dbReference>
<evidence type="ECO:0000259" key="1">
    <source>
        <dbReference type="Pfam" id="PF00501"/>
    </source>
</evidence>
<dbReference type="PANTHER" id="PTHR43767:SF1">
    <property type="entry name" value="NONRIBOSOMAL PEPTIDE SYNTHASE PES1 (EUROFUNG)-RELATED"/>
    <property type="match status" value="1"/>
</dbReference>
<dbReference type="InterPro" id="IPR020845">
    <property type="entry name" value="AMP-binding_CS"/>
</dbReference>
<dbReference type="InterPro" id="IPR050237">
    <property type="entry name" value="ATP-dep_AMP-bd_enzyme"/>
</dbReference>
<accession>A0A6J1BLY4</accession>
<dbReference type="InterPro" id="IPR000873">
    <property type="entry name" value="AMP-dep_synth/lig_dom"/>
</dbReference>
<feature type="non-terminal residue" evidence="3">
    <location>
        <position position="372"/>
    </location>
</feature>
<organism evidence="2 3">
    <name type="scientific">Herrania umbratica</name>
    <dbReference type="NCBI Taxonomy" id="108875"/>
    <lineage>
        <taxon>Eukaryota</taxon>
        <taxon>Viridiplantae</taxon>
        <taxon>Streptophyta</taxon>
        <taxon>Embryophyta</taxon>
        <taxon>Tracheophyta</taxon>
        <taxon>Spermatophyta</taxon>
        <taxon>Magnoliopsida</taxon>
        <taxon>eudicotyledons</taxon>
        <taxon>Gunneridae</taxon>
        <taxon>Pentapetalae</taxon>
        <taxon>rosids</taxon>
        <taxon>malvids</taxon>
        <taxon>Malvales</taxon>
        <taxon>Malvaceae</taxon>
        <taxon>Byttnerioideae</taxon>
        <taxon>Herrania</taxon>
    </lineage>
</organism>
<dbReference type="Proteomes" id="UP000504621">
    <property type="component" value="Unplaced"/>
</dbReference>
<name>A0A6J1BLY4_9ROSI</name>
<dbReference type="InterPro" id="IPR045851">
    <property type="entry name" value="AMP-bd_C_sf"/>
</dbReference>
<keyword evidence="2" id="KW-1185">Reference proteome</keyword>
<gene>
    <name evidence="3" type="primary">LOC110428885</name>
</gene>
<sequence>MVEVPVNTAYKGDFLAHVLNDSRASTLVVEDAYVERIARVAGDLTALRTLVVRGDPAAAEGLPLRVVGLDEVVSAAPLPAVDVDAGELAALGYTSGTTGRSKGVMISHAHAYTYASREDQDRPRRGDRMLVTLPLFHIAGLWFGVYQGLIHRCRVVLEPGFSVSRFWPTVREHDITVTVMLGAMAELLGQAEAASDDADNPLELAIMAPLASDVVGFAERFGIDLAAVYGMSEIGCVLVGPPDSVVGGECGFARPGYDLALVGPDGAEVPTGAVGELWVRPEDPRLVMRGYHGLPEKTAETMVEGWVHTGDAFRRDEHGRFFFADRMKDALRRSGENVSSFEVERVVNEHPDVGESAVVAVPSDLAEDEIKA</sequence>
<dbReference type="AlphaFoldDB" id="A0A6J1BLY4"/>
<dbReference type="InterPro" id="IPR042099">
    <property type="entry name" value="ANL_N_sf"/>
</dbReference>
<dbReference type="SUPFAM" id="SSF56801">
    <property type="entry name" value="Acetyl-CoA synthetase-like"/>
    <property type="match status" value="1"/>
</dbReference>
<dbReference type="Gene3D" id="3.40.50.12780">
    <property type="entry name" value="N-terminal domain of ligase-like"/>
    <property type="match status" value="1"/>
</dbReference>